<dbReference type="InterPro" id="IPR036188">
    <property type="entry name" value="FAD/NAD-bd_sf"/>
</dbReference>
<dbReference type="EMBL" id="ML179319">
    <property type="protein sequence ID" value="THU90975.1"/>
    <property type="molecule type" value="Genomic_DNA"/>
</dbReference>
<dbReference type="Gene3D" id="3.50.50.60">
    <property type="entry name" value="FAD/NAD(P)-binding domain"/>
    <property type="match status" value="1"/>
</dbReference>
<sequence length="53" mass="5927">AGLALALTLLRNSIPVRIIEKQSKYQIGQRGCGIQCRTIEVYKFLGILPEILK</sequence>
<dbReference type="OrthoDB" id="2690153at2759"/>
<feature type="domain" description="FAD-binding" evidence="4">
    <location>
        <begin position="1"/>
        <end position="52"/>
    </location>
</feature>
<evidence type="ECO:0000256" key="3">
    <source>
        <dbReference type="ARBA" id="ARBA00023002"/>
    </source>
</evidence>
<feature type="non-terminal residue" evidence="5">
    <location>
        <position position="53"/>
    </location>
</feature>
<keyword evidence="6" id="KW-1185">Reference proteome</keyword>
<reference evidence="5 6" key="1">
    <citation type="journal article" date="2019" name="Nat. Ecol. Evol.">
        <title>Megaphylogeny resolves global patterns of mushroom evolution.</title>
        <authorList>
            <person name="Varga T."/>
            <person name="Krizsan K."/>
            <person name="Foldi C."/>
            <person name="Dima B."/>
            <person name="Sanchez-Garcia M."/>
            <person name="Sanchez-Ramirez S."/>
            <person name="Szollosi G.J."/>
            <person name="Szarkandi J.G."/>
            <person name="Papp V."/>
            <person name="Albert L."/>
            <person name="Andreopoulos W."/>
            <person name="Angelini C."/>
            <person name="Antonin V."/>
            <person name="Barry K.W."/>
            <person name="Bougher N.L."/>
            <person name="Buchanan P."/>
            <person name="Buyck B."/>
            <person name="Bense V."/>
            <person name="Catcheside P."/>
            <person name="Chovatia M."/>
            <person name="Cooper J."/>
            <person name="Damon W."/>
            <person name="Desjardin D."/>
            <person name="Finy P."/>
            <person name="Geml J."/>
            <person name="Haridas S."/>
            <person name="Hughes K."/>
            <person name="Justo A."/>
            <person name="Karasinski D."/>
            <person name="Kautmanova I."/>
            <person name="Kiss B."/>
            <person name="Kocsube S."/>
            <person name="Kotiranta H."/>
            <person name="LaButti K.M."/>
            <person name="Lechner B.E."/>
            <person name="Liimatainen K."/>
            <person name="Lipzen A."/>
            <person name="Lukacs Z."/>
            <person name="Mihaltcheva S."/>
            <person name="Morgado L.N."/>
            <person name="Niskanen T."/>
            <person name="Noordeloos M.E."/>
            <person name="Ohm R.A."/>
            <person name="Ortiz-Santana B."/>
            <person name="Ovrebo C."/>
            <person name="Racz N."/>
            <person name="Riley R."/>
            <person name="Savchenko A."/>
            <person name="Shiryaev A."/>
            <person name="Soop K."/>
            <person name="Spirin V."/>
            <person name="Szebenyi C."/>
            <person name="Tomsovsky M."/>
            <person name="Tulloss R.E."/>
            <person name="Uehling J."/>
            <person name="Grigoriev I.V."/>
            <person name="Vagvolgyi C."/>
            <person name="Papp T."/>
            <person name="Martin F.M."/>
            <person name="Miettinen O."/>
            <person name="Hibbett D.S."/>
            <person name="Nagy L.G."/>
        </authorList>
    </citation>
    <scope>NUCLEOTIDE SEQUENCE [LARGE SCALE GENOMIC DNA]</scope>
    <source>
        <strain evidence="5 6">CBS 962.96</strain>
    </source>
</reference>
<protein>
    <recommendedName>
        <fullName evidence="4">FAD-binding domain-containing protein</fullName>
    </recommendedName>
</protein>
<keyword evidence="1" id="KW-0285">Flavoprotein</keyword>
<dbReference type="SUPFAM" id="SSF51905">
    <property type="entry name" value="FAD/NAD(P)-binding domain"/>
    <property type="match status" value="1"/>
</dbReference>
<dbReference type="GO" id="GO:0071949">
    <property type="term" value="F:FAD binding"/>
    <property type="evidence" value="ECO:0007669"/>
    <property type="project" value="InterPro"/>
</dbReference>
<evidence type="ECO:0000256" key="1">
    <source>
        <dbReference type="ARBA" id="ARBA00022630"/>
    </source>
</evidence>
<keyword evidence="3" id="KW-0560">Oxidoreductase</keyword>
<evidence type="ECO:0000313" key="6">
    <source>
        <dbReference type="Proteomes" id="UP000297245"/>
    </source>
</evidence>
<organism evidence="5 6">
    <name type="scientific">Dendrothele bispora (strain CBS 962.96)</name>
    <dbReference type="NCBI Taxonomy" id="1314807"/>
    <lineage>
        <taxon>Eukaryota</taxon>
        <taxon>Fungi</taxon>
        <taxon>Dikarya</taxon>
        <taxon>Basidiomycota</taxon>
        <taxon>Agaricomycotina</taxon>
        <taxon>Agaricomycetes</taxon>
        <taxon>Agaricomycetidae</taxon>
        <taxon>Agaricales</taxon>
        <taxon>Agaricales incertae sedis</taxon>
        <taxon>Dendrothele</taxon>
    </lineage>
</organism>
<dbReference type="GO" id="GO:0016491">
    <property type="term" value="F:oxidoreductase activity"/>
    <property type="evidence" value="ECO:0007669"/>
    <property type="project" value="UniProtKB-KW"/>
</dbReference>
<proteinExistence type="predicted"/>
<dbReference type="InterPro" id="IPR002938">
    <property type="entry name" value="FAD-bd"/>
</dbReference>
<dbReference type="Proteomes" id="UP000297245">
    <property type="component" value="Unassembled WGS sequence"/>
</dbReference>
<evidence type="ECO:0000256" key="2">
    <source>
        <dbReference type="ARBA" id="ARBA00022827"/>
    </source>
</evidence>
<evidence type="ECO:0000259" key="4">
    <source>
        <dbReference type="Pfam" id="PF01494"/>
    </source>
</evidence>
<keyword evidence="2" id="KW-0274">FAD</keyword>
<accession>A0A4V4HEG9</accession>
<feature type="non-terminal residue" evidence="5">
    <location>
        <position position="1"/>
    </location>
</feature>
<dbReference type="AlphaFoldDB" id="A0A4V4HEG9"/>
<evidence type="ECO:0000313" key="5">
    <source>
        <dbReference type="EMBL" id="THU90975.1"/>
    </source>
</evidence>
<name>A0A4V4HEG9_DENBC</name>
<gene>
    <name evidence="5" type="ORF">K435DRAFT_600329</name>
</gene>
<dbReference type="Pfam" id="PF01494">
    <property type="entry name" value="FAD_binding_3"/>
    <property type="match status" value="1"/>
</dbReference>